<dbReference type="Proteomes" id="UP000494206">
    <property type="component" value="Unassembled WGS sequence"/>
</dbReference>
<feature type="compositionally biased region" description="Basic and acidic residues" evidence="1">
    <location>
        <begin position="434"/>
        <end position="457"/>
    </location>
</feature>
<dbReference type="OrthoDB" id="5826853at2759"/>
<feature type="compositionally biased region" description="Pro residues" evidence="1">
    <location>
        <begin position="254"/>
        <end position="265"/>
    </location>
</feature>
<feature type="region of interest" description="Disordered" evidence="1">
    <location>
        <begin position="434"/>
        <end position="459"/>
    </location>
</feature>
<sequence length="966" mass="110959">MPNSNESKGFREWYSKHANQPSSSVLYSSELQEHKRKREEAVARVSLKNPTPTKSDYDAFDADRRLREKARDLRVSQRIQSPAKENTYKRVIVKSPEVTSPTLDQYFTPMKFSDEAMSSNDASFVTPATSYIDRNRTETTMIETPTSRNLNGTTNLSRFDRTRLFQTSLDERMKKNFEQMMKTFHEAAPDVDQENRRYSNSFDDGLEKMDSGSEKLSILSPTRDSPRRHQHHIPGQIEHISPIRDQRSIEFAAAPPPPPPPPPPQKEASDLTYVQTTICASQMQRMYAERADQMEQHLAKVVQLTTGIEARSMTRLNGGAEESRELKETLVDELRNKIKQIIYIKKLTHELVSKRAYVIESQDIKRSEFLDVLLELPMREMEKEVCKERKLLSKELNELIAHFRQVGEWRKERNRRRQMRAQNRMKPSEAIKIKPAEKTRSVEVEAKEAPKETHDVETQVSARFEPEPTVTTPRKAGVEPLDLTKLNSTKGDDGTIRTSVELNRMLDSIVLKTDKSLEDVMNKNCAEPDGFEDESILDKSHLSLNSSKNSTRRFEAVFPSRPSTGNNDETPKSARASLDSSSGRKLSIGIANYLEMSREEELDEPTNEPQPPPQPQDAVVEQKAEPLNEPDVVEEKPEPEEAASAADTSLELVWKQPEPLPEFVEEDEEEDETKKFRVPDEFEDPMTTSSSSSEPHDDAADVKVSRSDENASFNDSADDSGFLLTDKPIPKLKSIIDADTPRAAPPAKTQENDDDDDDDVGFDLETYCRNDYLTVMTPKIIDEALKNCERLRGRNWLTASEIWPPTFMTIVGVMPDEFEYFDSFNVCLWGSLVELLNSKFLKYHEVMTNELKEQFRAMAKEMLCRDFGPMSRTVEWHQEIRTNQRVENLMLYDVDYRFEQRRQLPDTAKQNYRWAQLSMMGITERYTSEKLDAQLSAICEREMENVASKTLENEVRRVIQAESIEA</sequence>
<feature type="region of interest" description="Disordered" evidence="1">
    <location>
        <begin position="734"/>
        <end position="760"/>
    </location>
</feature>
<feature type="region of interest" description="Disordered" evidence="1">
    <location>
        <begin position="250"/>
        <end position="269"/>
    </location>
</feature>
<reference evidence="2 3" key="1">
    <citation type="submission" date="2020-04" db="EMBL/GenBank/DDBJ databases">
        <authorList>
            <person name="Laetsch R D."/>
            <person name="Stevens L."/>
            <person name="Kumar S."/>
            <person name="Blaxter L. M."/>
        </authorList>
    </citation>
    <scope>NUCLEOTIDE SEQUENCE [LARGE SCALE GENOMIC DNA]</scope>
</reference>
<keyword evidence="3" id="KW-1185">Reference proteome</keyword>
<feature type="region of interest" description="Disordered" evidence="1">
    <location>
        <begin position="22"/>
        <end position="58"/>
    </location>
</feature>
<feature type="region of interest" description="Disordered" evidence="1">
    <location>
        <begin position="204"/>
        <end position="242"/>
    </location>
</feature>
<evidence type="ECO:0000313" key="3">
    <source>
        <dbReference type="Proteomes" id="UP000494206"/>
    </source>
</evidence>
<proteinExistence type="predicted"/>
<evidence type="ECO:0000256" key="1">
    <source>
        <dbReference type="SAM" id="MobiDB-lite"/>
    </source>
</evidence>
<dbReference type="EMBL" id="CADEPM010000003">
    <property type="protein sequence ID" value="CAB3403376.1"/>
    <property type="molecule type" value="Genomic_DNA"/>
</dbReference>
<feature type="region of interest" description="Disordered" evidence="1">
    <location>
        <begin position="543"/>
        <end position="721"/>
    </location>
</feature>
<dbReference type="AlphaFoldDB" id="A0A8S1ER62"/>
<feature type="compositionally biased region" description="Basic and acidic residues" evidence="1">
    <location>
        <begin position="694"/>
        <end position="709"/>
    </location>
</feature>
<gene>
    <name evidence="2" type="ORF">CBOVIS_LOCUS5863</name>
</gene>
<accession>A0A8S1ER62</accession>
<name>A0A8S1ER62_9PELO</name>
<evidence type="ECO:0000313" key="2">
    <source>
        <dbReference type="EMBL" id="CAB3403376.1"/>
    </source>
</evidence>
<comment type="caution">
    <text evidence="2">The sequence shown here is derived from an EMBL/GenBank/DDBJ whole genome shotgun (WGS) entry which is preliminary data.</text>
</comment>
<protein>
    <submittedName>
        <fullName evidence="2">Uncharacterized protein</fullName>
    </submittedName>
</protein>
<organism evidence="2 3">
    <name type="scientific">Caenorhabditis bovis</name>
    <dbReference type="NCBI Taxonomy" id="2654633"/>
    <lineage>
        <taxon>Eukaryota</taxon>
        <taxon>Metazoa</taxon>
        <taxon>Ecdysozoa</taxon>
        <taxon>Nematoda</taxon>
        <taxon>Chromadorea</taxon>
        <taxon>Rhabditida</taxon>
        <taxon>Rhabditina</taxon>
        <taxon>Rhabditomorpha</taxon>
        <taxon>Rhabditoidea</taxon>
        <taxon>Rhabditidae</taxon>
        <taxon>Peloderinae</taxon>
        <taxon>Caenorhabditis</taxon>
    </lineage>
</organism>